<evidence type="ECO:0000313" key="3">
    <source>
        <dbReference type="Proteomes" id="UP001365542"/>
    </source>
</evidence>
<proteinExistence type="predicted"/>
<evidence type="ECO:0000313" key="2">
    <source>
        <dbReference type="EMBL" id="KAK6537555.1"/>
    </source>
</evidence>
<dbReference type="EMBL" id="JAVHJO010000009">
    <property type="protein sequence ID" value="KAK6537555.1"/>
    <property type="molecule type" value="Genomic_DNA"/>
</dbReference>
<keyword evidence="3" id="KW-1185">Reference proteome</keyword>
<reference evidence="2 3" key="1">
    <citation type="submission" date="2019-10" db="EMBL/GenBank/DDBJ databases">
        <authorList>
            <person name="Palmer J.M."/>
        </authorList>
    </citation>
    <scope>NUCLEOTIDE SEQUENCE [LARGE SCALE GENOMIC DNA]</scope>
    <source>
        <strain evidence="2 3">TWF694</strain>
    </source>
</reference>
<sequence length="185" mass="20266">MRIPSILGAVLCAYTVFCAPLDPEEENNLAKEYPATLETLVAAYPHLIELDPSNNGYKAKLGVPVDAQGIPMYFYSADFQAESKDLRKREESPSPAKRLWKRAYNISCVGGYYQGGLSPQLCRMACRCTNGGDPQCQDHYTLNWCFMAGTGNCECKYIGYVPPCHGCGREDTPTASDQAGASITN</sequence>
<dbReference type="AlphaFoldDB" id="A0AAV9X7B1"/>
<feature type="signal peptide" evidence="1">
    <location>
        <begin position="1"/>
        <end position="18"/>
    </location>
</feature>
<keyword evidence="1" id="KW-0732">Signal</keyword>
<name>A0AAV9X7B1_9PEZI</name>
<comment type="caution">
    <text evidence="2">The sequence shown here is derived from an EMBL/GenBank/DDBJ whole genome shotgun (WGS) entry which is preliminary data.</text>
</comment>
<accession>A0AAV9X7B1</accession>
<evidence type="ECO:0000256" key="1">
    <source>
        <dbReference type="SAM" id="SignalP"/>
    </source>
</evidence>
<feature type="chain" id="PRO_5043620245" evidence="1">
    <location>
        <begin position="19"/>
        <end position="185"/>
    </location>
</feature>
<gene>
    <name evidence="2" type="ORF">TWF694_011737</name>
</gene>
<protein>
    <submittedName>
        <fullName evidence="2">Uncharacterized protein</fullName>
    </submittedName>
</protein>
<organism evidence="2 3">
    <name type="scientific">Orbilia ellipsospora</name>
    <dbReference type="NCBI Taxonomy" id="2528407"/>
    <lineage>
        <taxon>Eukaryota</taxon>
        <taxon>Fungi</taxon>
        <taxon>Dikarya</taxon>
        <taxon>Ascomycota</taxon>
        <taxon>Pezizomycotina</taxon>
        <taxon>Orbiliomycetes</taxon>
        <taxon>Orbiliales</taxon>
        <taxon>Orbiliaceae</taxon>
        <taxon>Orbilia</taxon>
    </lineage>
</organism>
<dbReference type="Proteomes" id="UP001365542">
    <property type="component" value="Unassembled WGS sequence"/>
</dbReference>